<dbReference type="InterPro" id="IPR036915">
    <property type="entry name" value="Cyclin-like_sf"/>
</dbReference>
<dbReference type="GO" id="GO:0000126">
    <property type="term" value="C:transcription factor TFIIIB complex"/>
    <property type="evidence" value="ECO:0007669"/>
    <property type="project" value="TreeGrafter"/>
</dbReference>
<dbReference type="GO" id="GO:0070897">
    <property type="term" value="P:transcription preinitiation complex assembly"/>
    <property type="evidence" value="ECO:0007669"/>
    <property type="project" value="InterPro"/>
</dbReference>
<dbReference type="Pfam" id="PF00382">
    <property type="entry name" value="TFIIB"/>
    <property type="match status" value="1"/>
</dbReference>
<dbReference type="EMBL" id="VCEB01000810">
    <property type="protein sequence ID" value="KAB0353499.1"/>
    <property type="molecule type" value="Genomic_DNA"/>
</dbReference>
<dbReference type="Proteomes" id="UP000326062">
    <property type="component" value="Unassembled WGS sequence"/>
</dbReference>
<keyword evidence="4" id="KW-0863">Zinc-finger</keyword>
<comment type="similarity">
    <text evidence="2">Belongs to the TFIIB family.</text>
</comment>
<dbReference type="AlphaFoldDB" id="A0A5N3VW41"/>
<evidence type="ECO:0000313" key="10">
    <source>
        <dbReference type="EMBL" id="KAB0353499.1"/>
    </source>
</evidence>
<evidence type="ECO:0000256" key="7">
    <source>
        <dbReference type="ARBA" id="ARBA00023163"/>
    </source>
</evidence>
<evidence type="ECO:0000313" key="11">
    <source>
        <dbReference type="Proteomes" id="UP000326062"/>
    </source>
</evidence>
<dbReference type="GO" id="GO:0005634">
    <property type="term" value="C:nucleus"/>
    <property type="evidence" value="ECO:0007669"/>
    <property type="project" value="UniProtKB-SubCell"/>
</dbReference>
<accession>A0A5N3VW41</accession>
<comment type="subcellular location">
    <subcellularLocation>
        <location evidence="1">Nucleus</location>
    </subcellularLocation>
</comment>
<keyword evidence="11" id="KW-1185">Reference proteome</keyword>
<proteinExistence type="inferred from homology"/>
<keyword evidence="7" id="KW-0804">Transcription</keyword>
<evidence type="ECO:0000256" key="6">
    <source>
        <dbReference type="ARBA" id="ARBA00023015"/>
    </source>
</evidence>
<dbReference type="GO" id="GO:0001006">
    <property type="term" value="F:RNA polymerase III type 3 promoter sequence-specific DNA binding"/>
    <property type="evidence" value="ECO:0007669"/>
    <property type="project" value="TreeGrafter"/>
</dbReference>
<evidence type="ECO:0000256" key="4">
    <source>
        <dbReference type="ARBA" id="ARBA00022771"/>
    </source>
</evidence>
<reference evidence="10 11" key="1">
    <citation type="submission" date="2019-06" db="EMBL/GenBank/DDBJ databases">
        <title>Discovery of a novel chromosome fission-fusion reversal in muntjac.</title>
        <authorList>
            <person name="Mudd A.B."/>
            <person name="Bredeson J.V."/>
            <person name="Baum R."/>
            <person name="Hockemeyer D."/>
            <person name="Rokhsar D.S."/>
        </authorList>
    </citation>
    <scope>NUCLEOTIDE SEQUENCE [LARGE SCALE GENOMIC DNA]</scope>
    <source>
        <strain evidence="10">UCam_UCB_Mr</strain>
        <tissue evidence="10">Fibroblast cell line</tissue>
    </source>
</reference>
<keyword evidence="6" id="KW-0805">Transcription regulation</keyword>
<dbReference type="PANTHER" id="PTHR11618:SF4">
    <property type="entry name" value="TRANSCRIPTION FACTOR IIIB 90 KDA SUBUNIT"/>
    <property type="match status" value="1"/>
</dbReference>
<dbReference type="SUPFAM" id="SSF47954">
    <property type="entry name" value="Cyclin-like"/>
    <property type="match status" value="1"/>
</dbReference>
<keyword evidence="3" id="KW-0479">Metal-binding</keyword>
<evidence type="ECO:0000256" key="8">
    <source>
        <dbReference type="ARBA" id="ARBA00023242"/>
    </source>
</evidence>
<evidence type="ECO:0000256" key="1">
    <source>
        <dbReference type="ARBA" id="ARBA00004123"/>
    </source>
</evidence>
<evidence type="ECO:0000256" key="2">
    <source>
        <dbReference type="ARBA" id="ARBA00010857"/>
    </source>
</evidence>
<dbReference type="Gene3D" id="1.10.472.10">
    <property type="entry name" value="Cyclin-like"/>
    <property type="match status" value="1"/>
</dbReference>
<organism evidence="10 11">
    <name type="scientific">Muntiacus reevesi</name>
    <name type="common">Reeves' muntjac</name>
    <name type="synonym">Cervus reevesi</name>
    <dbReference type="NCBI Taxonomy" id="9886"/>
    <lineage>
        <taxon>Eukaryota</taxon>
        <taxon>Metazoa</taxon>
        <taxon>Chordata</taxon>
        <taxon>Craniata</taxon>
        <taxon>Vertebrata</taxon>
        <taxon>Euteleostomi</taxon>
        <taxon>Mammalia</taxon>
        <taxon>Eutheria</taxon>
        <taxon>Laurasiatheria</taxon>
        <taxon>Artiodactyla</taxon>
        <taxon>Ruminantia</taxon>
        <taxon>Pecora</taxon>
        <taxon>Cervidae</taxon>
        <taxon>Muntiacinae</taxon>
        <taxon>Muntiacus</taxon>
    </lineage>
</organism>
<feature type="domain" description="Transcription factor TFIIB cyclin-like" evidence="9">
    <location>
        <begin position="50"/>
        <end position="106"/>
    </location>
</feature>
<sequence length="203" mass="21978">SGGGGSAGPGQRRWVGLWGRLGGCGRPGLGAQPREGPLQWSVWTRGLWRRQIHHLGNQLQLNQHCLDTAFNFFKMAVSKHLTRGRRMAHVVAACLYLVCRTEGTPRLRLCFPGGSWGSGVSPAPSLGRSVPCVSPACPPRVCRSGGLSAPPRRLFPFVWSPQAFPTGLWPDCGLCPMPGVLEGPWRLCVGGDPQYQSLSLRCL</sequence>
<dbReference type="InterPro" id="IPR013150">
    <property type="entry name" value="TFIIB_cyclin"/>
</dbReference>
<evidence type="ECO:0000259" key="9">
    <source>
        <dbReference type="Pfam" id="PF00382"/>
    </source>
</evidence>
<gene>
    <name evidence="10" type="ORF">FD755_023802</name>
</gene>
<comment type="caution">
    <text evidence="10">The sequence shown here is derived from an EMBL/GenBank/DDBJ whole genome shotgun (WGS) entry which is preliminary data.</text>
</comment>
<dbReference type="InterPro" id="IPR000812">
    <property type="entry name" value="TFIIB"/>
</dbReference>
<keyword evidence="8" id="KW-0539">Nucleus</keyword>
<protein>
    <recommendedName>
        <fullName evidence="9">Transcription factor TFIIB cyclin-like domain-containing protein</fullName>
    </recommendedName>
</protein>
<dbReference type="GO" id="GO:0008270">
    <property type="term" value="F:zinc ion binding"/>
    <property type="evidence" value="ECO:0007669"/>
    <property type="project" value="UniProtKB-KW"/>
</dbReference>
<dbReference type="GO" id="GO:0017025">
    <property type="term" value="F:TBP-class protein binding"/>
    <property type="evidence" value="ECO:0007669"/>
    <property type="project" value="InterPro"/>
</dbReference>
<name>A0A5N3VW41_MUNRE</name>
<feature type="non-terminal residue" evidence="10">
    <location>
        <position position="1"/>
    </location>
</feature>
<evidence type="ECO:0000256" key="5">
    <source>
        <dbReference type="ARBA" id="ARBA00022833"/>
    </source>
</evidence>
<evidence type="ECO:0000256" key="3">
    <source>
        <dbReference type="ARBA" id="ARBA00022723"/>
    </source>
</evidence>
<dbReference type="GO" id="GO:0000995">
    <property type="term" value="F:RNA polymerase III general transcription initiation factor activity"/>
    <property type="evidence" value="ECO:0007669"/>
    <property type="project" value="TreeGrafter"/>
</dbReference>
<dbReference type="PANTHER" id="PTHR11618">
    <property type="entry name" value="TRANSCRIPTION INITIATION FACTOR IIB-RELATED"/>
    <property type="match status" value="1"/>
</dbReference>
<keyword evidence="5" id="KW-0862">Zinc</keyword>
<dbReference type="GO" id="GO:0097550">
    <property type="term" value="C:transcription preinitiation complex"/>
    <property type="evidence" value="ECO:0007669"/>
    <property type="project" value="TreeGrafter"/>
</dbReference>